<evidence type="ECO:0000313" key="3">
    <source>
        <dbReference type="Proteomes" id="UP000823775"/>
    </source>
</evidence>
<evidence type="ECO:0000313" key="2">
    <source>
        <dbReference type="EMBL" id="MCD7462095.1"/>
    </source>
</evidence>
<gene>
    <name evidence="2" type="ORF">HAX54_047746</name>
</gene>
<keyword evidence="3" id="KW-1185">Reference proteome</keyword>
<name>A0ABS8SSU2_DATST</name>
<evidence type="ECO:0008006" key="4">
    <source>
        <dbReference type="Google" id="ProtNLM"/>
    </source>
</evidence>
<proteinExistence type="predicted"/>
<organism evidence="2 3">
    <name type="scientific">Datura stramonium</name>
    <name type="common">Jimsonweed</name>
    <name type="synonym">Common thornapple</name>
    <dbReference type="NCBI Taxonomy" id="4076"/>
    <lineage>
        <taxon>Eukaryota</taxon>
        <taxon>Viridiplantae</taxon>
        <taxon>Streptophyta</taxon>
        <taxon>Embryophyta</taxon>
        <taxon>Tracheophyta</taxon>
        <taxon>Spermatophyta</taxon>
        <taxon>Magnoliopsida</taxon>
        <taxon>eudicotyledons</taxon>
        <taxon>Gunneridae</taxon>
        <taxon>Pentapetalae</taxon>
        <taxon>asterids</taxon>
        <taxon>lamiids</taxon>
        <taxon>Solanales</taxon>
        <taxon>Solanaceae</taxon>
        <taxon>Solanoideae</taxon>
        <taxon>Datureae</taxon>
        <taxon>Datura</taxon>
    </lineage>
</organism>
<evidence type="ECO:0000256" key="1">
    <source>
        <dbReference type="SAM" id="MobiDB-lite"/>
    </source>
</evidence>
<accession>A0ABS8SSU2</accession>
<reference evidence="2 3" key="1">
    <citation type="journal article" date="2021" name="BMC Genomics">
        <title>Datura genome reveals duplications of psychoactive alkaloid biosynthetic genes and high mutation rate following tissue culture.</title>
        <authorList>
            <person name="Rajewski A."/>
            <person name="Carter-House D."/>
            <person name="Stajich J."/>
            <person name="Litt A."/>
        </authorList>
    </citation>
    <scope>NUCLEOTIDE SEQUENCE [LARGE SCALE GENOMIC DNA]</scope>
    <source>
        <strain evidence="2">AR-01</strain>
    </source>
</reference>
<comment type="caution">
    <text evidence="2">The sequence shown here is derived from an EMBL/GenBank/DDBJ whole genome shotgun (WGS) entry which is preliminary data.</text>
</comment>
<feature type="region of interest" description="Disordered" evidence="1">
    <location>
        <begin position="268"/>
        <end position="287"/>
    </location>
</feature>
<sequence>MDYEGVSQAVRVFGRFPFAFPPHSPVVGRVVNLGRPPHSSDVSSTTWRFFGLSAFEAGVLGRWGFLFLNQFGCVSLGLTFCYELAGQRWIEGQIDLSSSGTAPSIDHRAYSTLTEFILLKRNRPDRRLLISPADPCACGSAMQLKKGSPFLLVSAFCDLPPQSAFSDGRTHVIDFRFKCQLRVGFAQIDLCRGRLVPLEDIRKPPSLSKCKSWLHSFVEPWGSPLALVNHHTTLYHTYDITRSECMVGTTPKAPTFLAANTTTTYLARDSTTEATGSPEGAASSYNS</sequence>
<dbReference type="EMBL" id="JACEIK010000778">
    <property type="protein sequence ID" value="MCD7462095.1"/>
    <property type="molecule type" value="Genomic_DNA"/>
</dbReference>
<dbReference type="Proteomes" id="UP000823775">
    <property type="component" value="Unassembled WGS sequence"/>
</dbReference>
<protein>
    <recommendedName>
        <fullName evidence="4">DUF1618 domain-containing protein</fullName>
    </recommendedName>
</protein>